<evidence type="ECO:0000313" key="9">
    <source>
        <dbReference type="Ensembl" id="ENSACAP00000021606.3"/>
    </source>
</evidence>
<dbReference type="GO" id="GO:0061630">
    <property type="term" value="F:ubiquitin protein ligase activity"/>
    <property type="evidence" value="ECO:0000318"/>
    <property type="project" value="GO_Central"/>
</dbReference>
<protein>
    <recommendedName>
        <fullName evidence="3">E3 ubiquitin-protein ligase E3D</fullName>
        <ecNumber evidence="2">2.3.2.26</ecNumber>
    </recommendedName>
    <alternativeName>
        <fullName evidence="6">HECT-type E3 ubiquitin transferase E3D</fullName>
    </alternativeName>
    <alternativeName>
        <fullName evidence="5">UbcH10-binding protein with a HECT-like domain</fullName>
    </alternativeName>
    <alternativeName>
        <fullName evidence="4">Ubiquitin-conjugating enzyme E2C-binding protein</fullName>
    </alternativeName>
</protein>
<evidence type="ECO:0000256" key="2">
    <source>
        <dbReference type="ARBA" id="ARBA00012485"/>
    </source>
</evidence>
<dbReference type="Proteomes" id="UP000001646">
    <property type="component" value="Chromosome 1"/>
</dbReference>
<dbReference type="GO" id="GO:0043161">
    <property type="term" value="P:proteasome-mediated ubiquitin-dependent protein catabolic process"/>
    <property type="evidence" value="ECO:0000318"/>
    <property type="project" value="GO_Central"/>
</dbReference>
<dbReference type="GO" id="GO:0005829">
    <property type="term" value="C:cytosol"/>
    <property type="evidence" value="ECO:0000318"/>
    <property type="project" value="GO_Central"/>
</dbReference>
<reference evidence="9" key="2">
    <citation type="submission" date="2025-05" db="UniProtKB">
        <authorList>
            <consortium name="Ensembl"/>
        </authorList>
    </citation>
    <scope>IDENTIFICATION</scope>
</reference>
<evidence type="ECO:0000256" key="5">
    <source>
        <dbReference type="ARBA" id="ARBA00032234"/>
    </source>
</evidence>
<comment type="catalytic activity">
    <reaction evidence="1">
        <text>S-ubiquitinyl-[E2 ubiquitin-conjugating enzyme]-L-cysteine + [acceptor protein]-L-lysine = [E2 ubiquitin-conjugating enzyme]-L-cysteine + N(6)-ubiquitinyl-[acceptor protein]-L-lysine.</text>
        <dbReference type="EC" id="2.3.2.26"/>
    </reaction>
</comment>
<dbReference type="AlphaFoldDB" id="G1KZC6"/>
<dbReference type="Bgee" id="ENSACAG00000023044">
    <property type="expression patterns" value="Expressed in dewlap and 11 other cell types or tissues"/>
</dbReference>
<dbReference type="GO" id="GO:0005634">
    <property type="term" value="C:nucleus"/>
    <property type="evidence" value="ECO:0000318"/>
    <property type="project" value="GO_Central"/>
</dbReference>
<dbReference type="GO" id="GO:0051865">
    <property type="term" value="P:protein autoubiquitination"/>
    <property type="evidence" value="ECO:0000318"/>
    <property type="project" value="GO_Central"/>
</dbReference>
<dbReference type="GeneTree" id="ENSGT00390000003986"/>
<evidence type="ECO:0000256" key="7">
    <source>
        <dbReference type="ARBA" id="ARBA00053831"/>
    </source>
</evidence>
<evidence type="ECO:0000256" key="3">
    <source>
        <dbReference type="ARBA" id="ARBA00013646"/>
    </source>
</evidence>
<dbReference type="GO" id="GO:0006513">
    <property type="term" value="P:protein monoubiquitination"/>
    <property type="evidence" value="ECO:0000318"/>
    <property type="project" value="GO_Central"/>
</dbReference>
<evidence type="ECO:0000256" key="1">
    <source>
        <dbReference type="ARBA" id="ARBA00000885"/>
    </source>
</evidence>
<dbReference type="Ensembl" id="ENSACAT00000051630.1">
    <property type="protein sequence ID" value="ENSACAP00000035098.1"/>
    <property type="gene ID" value="ENSACAG00000023044.3"/>
</dbReference>
<sequence length="492" mass="54997">MYLTESLLSGWFNLQLGSKTEISCRQRMHVSKTCPSPTCQVWKALFCSVEYAPQGALRKRKEHLGLFCGLNAKTLPGRSSPPPPPTWVHSFPGEPEVSGLFVPAFMAPAVFLEIRQRTQSALLLLRDLKLESCPVDITVMPSLIELKIGEDCMALNLPGEVRIVPSSCRGLQYVPGDGLHMRFLVQASLNSKMLTAVGDNPKAKKSCTFYCQTCGESIIRDRTFLRVLSLPNEDWSDLVDEWCCHPNPFTDNMFQPKNNDCFLGHNYFLISPESESPEPGLEICHSESQCATSKSSDSPLNSETNSRVICKRCKTLLGEVMPSGVTKYYFTELLVQPSEDCFNTIPRSLFIQSIVAQCLEELSSARSTFRFNIQGTDGAVYILIWLLNSDTLLVESLGNLTSTVAFSLLEHDLSSASRPSEIQRAIKVLYHPCIKSRNKDLIDTWKNDIGVHPLKFPAKTCLDLLLILARNNASLPPSLRWMNSFQVAFLKM</sequence>
<evidence type="ECO:0000256" key="8">
    <source>
        <dbReference type="ARBA" id="ARBA00064185"/>
    </source>
</evidence>
<dbReference type="PANTHER" id="PTHR31531:SF2">
    <property type="entry name" value="E3 UBIQUITIN-PROTEIN LIGASE E3D"/>
    <property type="match status" value="1"/>
</dbReference>
<dbReference type="EC" id="2.3.2.26" evidence="2"/>
<dbReference type="GO" id="GO:0008428">
    <property type="term" value="F:ribonuclease inhibitor activity"/>
    <property type="evidence" value="ECO:0007669"/>
    <property type="project" value="Ensembl"/>
</dbReference>
<dbReference type="eggNOG" id="KOG4784">
    <property type="taxonomic scope" value="Eukaryota"/>
</dbReference>
<dbReference type="Ensembl" id="ENSACAT00000044722.1">
    <property type="protein sequence ID" value="ENSACAP00000038454.1"/>
    <property type="gene ID" value="ENSACAG00000023044.3"/>
</dbReference>
<dbReference type="GO" id="GO:0000209">
    <property type="term" value="P:protein polyubiquitination"/>
    <property type="evidence" value="ECO:0000318"/>
    <property type="project" value="GO_Central"/>
</dbReference>
<dbReference type="GO" id="GO:0031624">
    <property type="term" value="F:ubiquitin conjugating enzyme binding"/>
    <property type="evidence" value="ECO:0000318"/>
    <property type="project" value="GO_Central"/>
</dbReference>
<comment type="subunit">
    <text evidence="8">Interacts with UBE2C/UbcH10 (E2 ubiquitin-conjugating enzyme). In vitro, interacts with cyclin-B.</text>
</comment>
<dbReference type="Pfam" id="PF09814">
    <property type="entry name" value="HECT_2"/>
    <property type="match status" value="1"/>
</dbReference>
<dbReference type="GO" id="GO:0000151">
    <property type="term" value="C:ubiquitin ligase complex"/>
    <property type="evidence" value="ECO:0000318"/>
    <property type="project" value="GO_Central"/>
</dbReference>
<evidence type="ECO:0000256" key="4">
    <source>
        <dbReference type="ARBA" id="ARBA00029737"/>
    </source>
</evidence>
<name>G1KZC6_ANOCA</name>
<accession>G1KZC6</accession>
<dbReference type="Ensembl" id="ENSACAT00000023723.3">
    <property type="protein sequence ID" value="ENSACAP00000021606.3"/>
    <property type="gene ID" value="ENSACAG00000023044.3"/>
</dbReference>
<dbReference type="GO" id="GO:0030332">
    <property type="term" value="F:cyclin binding"/>
    <property type="evidence" value="ECO:0000318"/>
    <property type="project" value="GO_Central"/>
</dbReference>
<gene>
    <name evidence="9" type="primary">UBE3D</name>
</gene>
<evidence type="ECO:0000313" key="10">
    <source>
        <dbReference type="Proteomes" id="UP000001646"/>
    </source>
</evidence>
<organism evidence="9 10">
    <name type="scientific">Anolis carolinensis</name>
    <name type="common">Green anole</name>
    <name type="synonym">American chameleon</name>
    <dbReference type="NCBI Taxonomy" id="28377"/>
    <lineage>
        <taxon>Eukaryota</taxon>
        <taxon>Metazoa</taxon>
        <taxon>Chordata</taxon>
        <taxon>Craniata</taxon>
        <taxon>Vertebrata</taxon>
        <taxon>Euteleostomi</taxon>
        <taxon>Lepidosauria</taxon>
        <taxon>Squamata</taxon>
        <taxon>Bifurcata</taxon>
        <taxon>Unidentata</taxon>
        <taxon>Episquamata</taxon>
        <taxon>Toxicofera</taxon>
        <taxon>Iguania</taxon>
        <taxon>Dactyloidae</taxon>
        <taxon>Anolis</taxon>
    </lineage>
</organism>
<proteinExistence type="predicted"/>
<dbReference type="InterPro" id="IPR019193">
    <property type="entry name" value="UBQ-conj_enz_E2-bd_prot"/>
</dbReference>
<dbReference type="HOGENOM" id="CLU_104677_0_0_1"/>
<dbReference type="PANTHER" id="PTHR31531">
    <property type="entry name" value="E3 UBIQUITIN-PROTEIN LIGASE E3D FAMILY MEMBER"/>
    <property type="match status" value="1"/>
</dbReference>
<evidence type="ECO:0000256" key="6">
    <source>
        <dbReference type="ARBA" id="ARBA00032298"/>
    </source>
</evidence>
<comment type="function">
    <text evidence="7">E3 ubiquitin-protein ligase which accepts ubiquitin from specific E2 ubiquitin-conjugating enzymes, and transfers it to substrates, generally promoting their degradation by the proteasome. Independently of its E3 ubiquitin-protein ligase activity, acts as an inhibitor of CPSF3 endonuclease activity by blocking CPSF3 active site.</text>
</comment>
<dbReference type="STRING" id="28377.ENSACAP00000021606"/>
<keyword evidence="10" id="KW-1185">Reference proteome</keyword>
<reference evidence="9 10" key="1">
    <citation type="submission" date="2009-12" db="EMBL/GenBank/DDBJ databases">
        <title>The Genome Sequence of Anolis carolinensis (Green Anole Lizard).</title>
        <authorList>
            <consortium name="The Genome Sequencing Platform"/>
            <person name="Di Palma F."/>
            <person name="Alfoldi J."/>
            <person name="Heiman D."/>
            <person name="Young S."/>
            <person name="Grabherr M."/>
            <person name="Johnson J."/>
            <person name="Lander E.S."/>
            <person name="Lindblad-Toh K."/>
        </authorList>
    </citation>
    <scope>NUCLEOTIDE SEQUENCE [LARGE SCALE GENOMIC DNA]</scope>
    <source>
        <strain evidence="9 10">JBL SC #1</strain>
    </source>
</reference>